<dbReference type="EMBL" id="CBGL010000090">
    <property type="protein sequence ID" value="CDD11535.1"/>
    <property type="molecule type" value="Genomic_DNA"/>
</dbReference>
<dbReference type="Proteomes" id="UP000014937">
    <property type="component" value="Unassembled WGS sequence"/>
</dbReference>
<evidence type="ECO:0000259" key="2">
    <source>
        <dbReference type="Pfam" id="PF06114"/>
    </source>
</evidence>
<sequence length="139" mass="15873">MDIKAAVKQLTHKHKTNNPYELAQLLNIIVMYAELGSTWGYFTTYKRSKFIIINQNISEELQAYTCAHELGHSVLHKGVSTPFLKAHTLFSIDKIERQANTFAVELLLPDELLQQYPETSIHRFADMVGVPMGLEVLKK</sequence>
<dbReference type="InterPro" id="IPR052345">
    <property type="entry name" value="Rad_response_metalloprotease"/>
</dbReference>
<dbReference type="PANTHER" id="PTHR43236">
    <property type="entry name" value="ANTITOXIN HIGA1"/>
    <property type="match status" value="1"/>
</dbReference>
<feature type="domain" description="IrrE N-terminal-like" evidence="2">
    <location>
        <begin position="26"/>
        <end position="122"/>
    </location>
</feature>
<dbReference type="InterPro" id="IPR010359">
    <property type="entry name" value="IrrE_HExxH"/>
</dbReference>
<gene>
    <name evidence="3" type="ORF">BN587_00559</name>
</gene>
<dbReference type="PANTHER" id="PTHR43236:SF1">
    <property type="entry name" value="BLL7220 PROTEIN"/>
    <property type="match status" value="1"/>
</dbReference>
<keyword evidence="1" id="KW-0472">Membrane</keyword>
<dbReference type="Gene3D" id="1.10.10.2910">
    <property type="match status" value="1"/>
</dbReference>
<dbReference type="HOGENOM" id="CLU_122894_1_1_9"/>
<evidence type="ECO:0000313" key="3">
    <source>
        <dbReference type="EMBL" id="CDD11535.1"/>
    </source>
</evidence>
<evidence type="ECO:0000313" key="4">
    <source>
        <dbReference type="Proteomes" id="UP000014937"/>
    </source>
</evidence>
<reference evidence="3" key="1">
    <citation type="submission" date="2012-11" db="EMBL/GenBank/DDBJ databases">
        <title>Dependencies among metagenomic species, viruses, plasmids and units of genetic variation.</title>
        <authorList>
            <person name="Nielsen H.B."/>
            <person name="Almeida M."/>
            <person name="Juncker A.S."/>
            <person name="Rasmussen S."/>
            <person name="Li J."/>
            <person name="Sunagawa S."/>
            <person name="Plichta D."/>
            <person name="Gautier L."/>
            <person name="Le Chatelier E."/>
            <person name="Peletier E."/>
            <person name="Bonde I."/>
            <person name="Nielsen T."/>
            <person name="Manichanh C."/>
            <person name="Arumugam M."/>
            <person name="Batto J."/>
            <person name="Santos M.B.Q.D."/>
            <person name="Blom N."/>
            <person name="Borruel N."/>
            <person name="Burgdorf K.S."/>
            <person name="Boumezbeur F."/>
            <person name="Casellas F."/>
            <person name="Dore J."/>
            <person name="Guarner F."/>
            <person name="Hansen T."/>
            <person name="Hildebrand F."/>
            <person name="Kaas R.S."/>
            <person name="Kennedy S."/>
            <person name="Kristiansen K."/>
            <person name="Kultima J.R."/>
            <person name="Leonard P."/>
            <person name="Levenez F."/>
            <person name="Lund O."/>
            <person name="Moumen B."/>
            <person name="Le Paslier D."/>
            <person name="Pons N."/>
            <person name="Pedersen O."/>
            <person name="Prifti E."/>
            <person name="Qin J."/>
            <person name="Raes J."/>
            <person name="Tap J."/>
            <person name="Tims S."/>
            <person name="Ussery D.W."/>
            <person name="Yamada T."/>
            <person name="MetaHit consortium"/>
            <person name="Renault P."/>
            <person name="Sicheritz-Ponten T."/>
            <person name="Bork P."/>
            <person name="Wang J."/>
            <person name="Brunak S."/>
            <person name="Ehrlich S.D."/>
        </authorList>
    </citation>
    <scope>NUCLEOTIDE SEQUENCE [LARGE SCALE GENOMIC DNA]</scope>
</reference>
<keyword evidence="1" id="KW-1133">Transmembrane helix</keyword>
<dbReference type="Pfam" id="PF06114">
    <property type="entry name" value="Peptidase_M78"/>
    <property type="match status" value="1"/>
</dbReference>
<dbReference type="AlphaFoldDB" id="R6WQB8"/>
<proteinExistence type="predicted"/>
<accession>R6WQB8</accession>
<name>R6WQB8_9FIRM</name>
<keyword evidence="1" id="KW-0812">Transmembrane</keyword>
<feature type="transmembrane region" description="Helical" evidence="1">
    <location>
        <begin position="22"/>
        <end position="42"/>
    </location>
</feature>
<protein>
    <recommendedName>
        <fullName evidence="2">IrrE N-terminal-like domain-containing protein</fullName>
    </recommendedName>
</protein>
<organism evidence="3 4">
    <name type="scientific">Phascolarctobacterium succinatutens CAG:287</name>
    <dbReference type="NCBI Taxonomy" id="1263101"/>
    <lineage>
        <taxon>Bacteria</taxon>
        <taxon>Bacillati</taxon>
        <taxon>Bacillota</taxon>
        <taxon>Negativicutes</taxon>
        <taxon>Acidaminococcales</taxon>
        <taxon>Acidaminococcaceae</taxon>
        <taxon>Phascolarctobacterium</taxon>
    </lineage>
</organism>
<evidence type="ECO:0000256" key="1">
    <source>
        <dbReference type="SAM" id="Phobius"/>
    </source>
</evidence>
<dbReference type="RefSeq" id="WP_021719649.1">
    <property type="nucleotide sequence ID" value="NZ_FR892771.1"/>
</dbReference>
<comment type="caution">
    <text evidence="3">The sequence shown here is derived from an EMBL/GenBank/DDBJ whole genome shotgun (WGS) entry which is preliminary data.</text>
</comment>